<protein>
    <submittedName>
        <fullName evidence="3">Uncharacterized protein</fullName>
    </submittedName>
</protein>
<accession>A0A1H6J5Q5</accession>
<proteinExistence type="predicted"/>
<organism evidence="3 4">
    <name type="scientific">Rheinheimera pacifica</name>
    <dbReference type="NCBI Taxonomy" id="173990"/>
    <lineage>
        <taxon>Bacteria</taxon>
        <taxon>Pseudomonadati</taxon>
        <taxon>Pseudomonadota</taxon>
        <taxon>Gammaproteobacteria</taxon>
        <taxon>Chromatiales</taxon>
        <taxon>Chromatiaceae</taxon>
        <taxon>Rheinheimera</taxon>
    </lineage>
</organism>
<keyword evidence="2" id="KW-1133">Transmembrane helix</keyword>
<dbReference type="AlphaFoldDB" id="A0A1H6J5Q5"/>
<feature type="transmembrane region" description="Helical" evidence="2">
    <location>
        <begin position="18"/>
        <end position="40"/>
    </location>
</feature>
<keyword evidence="2" id="KW-0472">Membrane</keyword>
<dbReference type="EMBL" id="FNXF01000001">
    <property type="protein sequence ID" value="SEH54851.1"/>
    <property type="molecule type" value="Genomic_DNA"/>
</dbReference>
<keyword evidence="4" id="KW-1185">Reference proteome</keyword>
<dbReference type="OrthoDB" id="6286134at2"/>
<keyword evidence="2" id="KW-0812">Transmembrane</keyword>
<evidence type="ECO:0000256" key="1">
    <source>
        <dbReference type="SAM" id="Coils"/>
    </source>
</evidence>
<sequence length="480" mass="52239">MAALDDVINHDKQSQKAFYIKVITGFFAVLLLLVVVWLALNWFAASASAPVAGAAPGAPLSATSGPAASGIPDEQARKALQQLLSDTNNQVNQLAADPYLVAWQSAAVNTLVQNMQQAYRLYGQQLYSETGTLLRDIQQQSSALQQNYTQAYETAYQTASAAFANTDLPVAQLNNSRALAVNPLYAPALQLQQRLDVATQVQELWQQVRVAQLENNVSKQKTLLESIRRLDPAEQQAQQRLAALNQQAQQQSFADVVAQAVAALDQADYATARQALARARSIDSSRSELVNLQRRLDSAEKAGAAAQAEQQIQVFIEVDEWPTVKMLAENGLKLNADNPVLQQALQNANQIIQAGQRLQSFLASPQRLTDANIRQRANEAIAAAQPLITQSDKLAQQLNQLQSLLQAQAQPVAVLVKSDGRTSIRVLGVGHVGEVKEKTINLLPGTYQFEGSCKGYRTEIISVEVSPAMPAVQLQCKTRI</sequence>
<evidence type="ECO:0000313" key="4">
    <source>
        <dbReference type="Proteomes" id="UP000199371"/>
    </source>
</evidence>
<evidence type="ECO:0000313" key="3">
    <source>
        <dbReference type="EMBL" id="SEH54851.1"/>
    </source>
</evidence>
<dbReference type="Proteomes" id="UP000199371">
    <property type="component" value="Unassembled WGS sequence"/>
</dbReference>
<name>A0A1H6J5Q5_9GAMM</name>
<feature type="coiled-coil region" evidence="1">
    <location>
        <begin position="282"/>
        <end position="309"/>
    </location>
</feature>
<dbReference type="RefSeq" id="WP_092788949.1">
    <property type="nucleotide sequence ID" value="NZ_FNXF01000001.1"/>
</dbReference>
<reference evidence="4" key="1">
    <citation type="submission" date="2016-10" db="EMBL/GenBank/DDBJ databases">
        <authorList>
            <person name="Varghese N."/>
            <person name="Submissions S."/>
        </authorList>
    </citation>
    <scope>NUCLEOTIDE SEQUENCE [LARGE SCALE GENOMIC DNA]</scope>
    <source>
        <strain evidence="4">DSM 17616</strain>
    </source>
</reference>
<evidence type="ECO:0000256" key="2">
    <source>
        <dbReference type="SAM" id="Phobius"/>
    </source>
</evidence>
<keyword evidence="1" id="KW-0175">Coiled coil</keyword>
<gene>
    <name evidence="3" type="ORF">SAMN05660691_00040</name>
</gene>
<dbReference type="STRING" id="173990.SAMN05660691_00040"/>